<dbReference type="EMBL" id="JAAOAM010000487">
    <property type="protein sequence ID" value="KAF5530350.1"/>
    <property type="molecule type" value="Genomic_DNA"/>
</dbReference>
<protein>
    <submittedName>
        <fullName evidence="2">Uncharacterized protein</fullName>
    </submittedName>
</protein>
<dbReference type="AlphaFoldDB" id="A0A8H5MJL3"/>
<feature type="compositionally biased region" description="Basic and acidic residues" evidence="1">
    <location>
        <begin position="68"/>
        <end position="82"/>
    </location>
</feature>
<gene>
    <name evidence="2" type="ORF">FMEXI_13604</name>
</gene>
<organism evidence="2 3">
    <name type="scientific">Fusarium mexicanum</name>
    <dbReference type="NCBI Taxonomy" id="751941"/>
    <lineage>
        <taxon>Eukaryota</taxon>
        <taxon>Fungi</taxon>
        <taxon>Dikarya</taxon>
        <taxon>Ascomycota</taxon>
        <taxon>Pezizomycotina</taxon>
        <taxon>Sordariomycetes</taxon>
        <taxon>Hypocreomycetidae</taxon>
        <taxon>Hypocreales</taxon>
        <taxon>Nectriaceae</taxon>
        <taxon>Fusarium</taxon>
        <taxon>Fusarium fujikuroi species complex</taxon>
    </lineage>
</organism>
<feature type="region of interest" description="Disordered" evidence="1">
    <location>
        <begin position="50"/>
        <end position="95"/>
    </location>
</feature>
<comment type="caution">
    <text evidence="2">The sequence shown here is derived from an EMBL/GenBank/DDBJ whole genome shotgun (WGS) entry which is preliminary data.</text>
</comment>
<keyword evidence="3" id="KW-1185">Reference proteome</keyword>
<accession>A0A8H5MJL3</accession>
<name>A0A8H5MJL3_9HYPO</name>
<evidence type="ECO:0000313" key="2">
    <source>
        <dbReference type="EMBL" id="KAF5530350.1"/>
    </source>
</evidence>
<evidence type="ECO:0000313" key="3">
    <source>
        <dbReference type="Proteomes" id="UP000522262"/>
    </source>
</evidence>
<proteinExistence type="predicted"/>
<dbReference type="Proteomes" id="UP000522262">
    <property type="component" value="Unassembled WGS sequence"/>
</dbReference>
<reference evidence="2 3" key="1">
    <citation type="submission" date="2020-05" db="EMBL/GenBank/DDBJ databases">
        <title>Identification and distribution of gene clusters putatively required for synthesis of sphingolipid metabolism inhibitors in phylogenetically diverse species of the filamentous fungus Fusarium.</title>
        <authorList>
            <person name="Kim H.-S."/>
            <person name="Busman M."/>
            <person name="Brown D.W."/>
            <person name="Divon H."/>
            <person name="Uhlig S."/>
            <person name="Proctor R.H."/>
        </authorList>
    </citation>
    <scope>NUCLEOTIDE SEQUENCE [LARGE SCALE GENOMIC DNA]</scope>
    <source>
        <strain evidence="2 3">NRRL 53147</strain>
    </source>
</reference>
<sequence>MKIEGFRNGFVIASETDTLLLFHGWMARMDGSNVRIDLASPVASWFFPTPPNPQKVGVPTNQLPSTSSEEHRDVSQKPEKPKIQGKTRFSGSLPFHHVPTDGDPLQRVSLCFRCWNPLQGTCSGSATWNHEFGRYPARTFEAHSAGVTLDLYLVACAATVQDAKEIHAGRPL</sequence>
<evidence type="ECO:0000256" key="1">
    <source>
        <dbReference type="SAM" id="MobiDB-lite"/>
    </source>
</evidence>